<evidence type="ECO:0000256" key="6">
    <source>
        <dbReference type="ARBA" id="ARBA00022619"/>
    </source>
</evidence>
<evidence type="ECO:0000256" key="7">
    <source>
        <dbReference type="ARBA" id="ARBA00022723"/>
    </source>
</evidence>
<dbReference type="Gene3D" id="3.40.430.10">
    <property type="entry name" value="Dihydrofolate Reductase, subunit A"/>
    <property type="match status" value="1"/>
</dbReference>
<dbReference type="InterPro" id="IPR002125">
    <property type="entry name" value="CMP_dCMP_dom"/>
</dbReference>
<dbReference type="InterPro" id="IPR002734">
    <property type="entry name" value="RibDG_C"/>
</dbReference>
<feature type="binding site" evidence="15">
    <location>
        <position position="218"/>
    </location>
    <ligand>
        <name>substrate</name>
    </ligand>
</feature>
<evidence type="ECO:0000256" key="10">
    <source>
        <dbReference type="ARBA" id="ARBA00022857"/>
    </source>
</evidence>
<feature type="binding site" evidence="15">
    <location>
        <position position="314"/>
    </location>
    <ligand>
        <name>substrate</name>
    </ligand>
</feature>
<dbReference type="FunFam" id="3.40.140.10:FF:000025">
    <property type="entry name" value="Riboflavin biosynthesis protein RibD"/>
    <property type="match status" value="1"/>
</dbReference>
<keyword evidence="11 13" id="KW-0560">Oxidoreductase</keyword>
<dbReference type="InterPro" id="IPR050765">
    <property type="entry name" value="Riboflavin_Biosynth_HTPR"/>
</dbReference>
<dbReference type="InterPro" id="IPR011549">
    <property type="entry name" value="RibD_C"/>
</dbReference>
<dbReference type="NCBIfam" id="TIGR00326">
    <property type="entry name" value="eubact_ribD"/>
    <property type="match status" value="1"/>
</dbReference>
<name>A0A1L6TDA6_PISSA</name>
<keyword evidence="10 13" id="KW-0521">NADP</keyword>
<evidence type="ECO:0000256" key="8">
    <source>
        <dbReference type="ARBA" id="ARBA00022801"/>
    </source>
</evidence>
<dbReference type="InterPro" id="IPR004794">
    <property type="entry name" value="Eubact_RibD"/>
</dbReference>
<dbReference type="GO" id="GO:0008835">
    <property type="term" value="F:diaminohydroxyphosphoribosylaminopyrimidine deaminase activity"/>
    <property type="evidence" value="ECO:0007669"/>
    <property type="project" value="UniProtKB-EC"/>
</dbReference>
<protein>
    <recommendedName>
        <fullName evidence="13">Riboflavin biosynthesis protein RibD</fullName>
    </recommendedName>
    <domain>
        <recommendedName>
            <fullName evidence="13">Diaminohydroxyphosphoribosylaminopyrimidine deaminase</fullName>
            <shortName evidence="13">DRAP deaminase</shortName>
            <ecNumber evidence="13">3.5.4.26</ecNumber>
        </recommendedName>
        <alternativeName>
            <fullName evidence="13">Riboflavin-specific deaminase</fullName>
        </alternativeName>
    </domain>
    <domain>
        <recommendedName>
            <fullName evidence="13">5-amino-6-(5-phosphoribosylamino)uracil reductase</fullName>
            <ecNumber evidence="13">1.1.1.193</ecNumber>
        </recommendedName>
        <alternativeName>
            <fullName evidence="13">HTP reductase</fullName>
        </alternativeName>
    </domain>
</protein>
<evidence type="ECO:0000256" key="11">
    <source>
        <dbReference type="ARBA" id="ARBA00023002"/>
    </source>
</evidence>
<feature type="binding site" evidence="15">
    <location>
        <position position="168"/>
    </location>
    <ligand>
        <name>NADP(+)</name>
        <dbReference type="ChEBI" id="CHEBI:58349"/>
    </ligand>
</feature>
<keyword evidence="12" id="KW-0511">Multifunctional enzyme</keyword>
<evidence type="ECO:0000313" key="18">
    <source>
        <dbReference type="Proteomes" id="UP000029558"/>
    </source>
</evidence>
<feature type="binding site" evidence="15">
    <location>
        <position position="210"/>
    </location>
    <ligand>
        <name>NADP(+)</name>
        <dbReference type="ChEBI" id="CHEBI:58349"/>
    </ligand>
</feature>
<feature type="binding site" evidence="15">
    <location>
        <position position="214"/>
    </location>
    <ligand>
        <name>NADP(+)</name>
        <dbReference type="ChEBI" id="CHEBI:58349"/>
    </ligand>
</feature>
<keyword evidence="6 13" id="KW-0686">Riboflavin biosynthesis</keyword>
<dbReference type="GO" id="GO:0050661">
    <property type="term" value="F:NADP binding"/>
    <property type="evidence" value="ECO:0007669"/>
    <property type="project" value="InterPro"/>
</dbReference>
<dbReference type="PROSITE" id="PS00903">
    <property type="entry name" value="CYT_DCMP_DEAMINASES_1"/>
    <property type="match status" value="1"/>
</dbReference>
<dbReference type="OrthoDB" id="9800865at2"/>
<feature type="binding site" evidence="16">
    <location>
        <position position="89"/>
    </location>
    <ligand>
        <name>Zn(2+)</name>
        <dbReference type="ChEBI" id="CHEBI:29105"/>
        <note>catalytic</note>
    </ligand>
</feature>
<dbReference type="PIRSF" id="PIRSF006769">
    <property type="entry name" value="RibD"/>
    <property type="match status" value="1"/>
</dbReference>
<accession>A0A1L6TDA6</accession>
<evidence type="ECO:0000256" key="9">
    <source>
        <dbReference type="ARBA" id="ARBA00022833"/>
    </source>
</evidence>
<feature type="binding site" evidence="15">
    <location>
        <position position="184"/>
    </location>
    <ligand>
        <name>NADP(+)</name>
        <dbReference type="ChEBI" id="CHEBI:58349"/>
    </ligand>
</feature>
<dbReference type="NCBIfam" id="TIGR00227">
    <property type="entry name" value="ribD_Cterm"/>
    <property type="match status" value="1"/>
</dbReference>
<dbReference type="PANTHER" id="PTHR38011:SF7">
    <property type="entry name" value="2,5-DIAMINO-6-RIBOSYLAMINO-4(3H)-PYRIMIDINONE 5'-PHOSPHATE REDUCTASE"/>
    <property type="match status" value="1"/>
</dbReference>
<dbReference type="Gene3D" id="3.40.140.10">
    <property type="entry name" value="Cytidine Deaminase, domain 2"/>
    <property type="match status" value="1"/>
</dbReference>
<dbReference type="AlphaFoldDB" id="A0A1L6TDA6"/>
<comment type="catalytic activity">
    <reaction evidence="13">
        <text>5-amino-6-(5-phospho-D-ribitylamino)uracil + NADP(+) = 5-amino-6-(5-phospho-D-ribosylamino)uracil + NADPH + H(+)</text>
        <dbReference type="Rhea" id="RHEA:17845"/>
        <dbReference type="ChEBI" id="CHEBI:15378"/>
        <dbReference type="ChEBI" id="CHEBI:57783"/>
        <dbReference type="ChEBI" id="CHEBI:58349"/>
        <dbReference type="ChEBI" id="CHEBI:58421"/>
        <dbReference type="ChEBI" id="CHEBI:58453"/>
        <dbReference type="EC" id="1.1.1.193"/>
    </reaction>
</comment>
<feature type="binding site" evidence="15">
    <location>
        <begin position="316"/>
        <end position="322"/>
    </location>
    <ligand>
        <name>NADP(+)</name>
        <dbReference type="ChEBI" id="CHEBI:58349"/>
    </ligand>
</feature>
<dbReference type="InterPro" id="IPR024072">
    <property type="entry name" value="DHFR-like_dom_sf"/>
</dbReference>
<dbReference type="SUPFAM" id="SSF53597">
    <property type="entry name" value="Dihydrofolate reductase-like"/>
    <property type="match status" value="1"/>
</dbReference>
<keyword evidence="9 13" id="KW-0862">Zinc</keyword>
<feature type="active site" description="Proton donor" evidence="14">
    <location>
        <position position="66"/>
    </location>
</feature>
<dbReference type="InterPro" id="IPR016193">
    <property type="entry name" value="Cytidine_deaminase-like"/>
</dbReference>
<feature type="binding site" evidence="15">
    <location>
        <position position="198"/>
    </location>
    <ligand>
        <name>substrate</name>
    </ligand>
</feature>
<evidence type="ECO:0000256" key="3">
    <source>
        <dbReference type="ARBA" id="ARBA00004910"/>
    </source>
</evidence>
<comment type="function">
    <text evidence="1 13">Converts 2,5-diamino-6-(ribosylamino)-4(3h)-pyrimidinone 5'-phosphate into 5-amino-6-(ribosylamino)-2,4(1h,3h)-pyrimidinedione 5'-phosphate.</text>
</comment>
<dbReference type="GO" id="GO:0008270">
    <property type="term" value="F:zinc ion binding"/>
    <property type="evidence" value="ECO:0007669"/>
    <property type="project" value="InterPro"/>
</dbReference>
<dbReference type="Pfam" id="PF01872">
    <property type="entry name" value="RibD_C"/>
    <property type="match status" value="1"/>
</dbReference>
<organism evidence="17 18">
    <name type="scientific">Piscirickettsia salmonis</name>
    <dbReference type="NCBI Taxonomy" id="1238"/>
    <lineage>
        <taxon>Bacteria</taxon>
        <taxon>Pseudomonadati</taxon>
        <taxon>Pseudomonadota</taxon>
        <taxon>Gammaproteobacteria</taxon>
        <taxon>Thiotrichales</taxon>
        <taxon>Piscirickettsiaceae</taxon>
        <taxon>Piscirickettsia</taxon>
    </lineage>
</organism>
<keyword evidence="8 13" id="KW-0378">Hydrolase</keyword>
<evidence type="ECO:0000256" key="16">
    <source>
        <dbReference type="PIRSR" id="PIRSR006769-3"/>
    </source>
</evidence>
<evidence type="ECO:0000256" key="12">
    <source>
        <dbReference type="ARBA" id="ARBA00023268"/>
    </source>
</evidence>
<dbReference type="PANTHER" id="PTHR38011">
    <property type="entry name" value="DIHYDROFOLATE REDUCTASE FAMILY PROTEIN (AFU_ORTHOLOGUE AFUA_8G06820)"/>
    <property type="match status" value="1"/>
</dbReference>
<evidence type="ECO:0000256" key="2">
    <source>
        <dbReference type="ARBA" id="ARBA00004882"/>
    </source>
</evidence>
<evidence type="ECO:0000256" key="1">
    <source>
        <dbReference type="ARBA" id="ARBA00002151"/>
    </source>
</evidence>
<dbReference type="EMBL" id="CP012508">
    <property type="protein sequence ID" value="ALB23397.1"/>
    <property type="molecule type" value="Genomic_DNA"/>
</dbReference>
<evidence type="ECO:0000256" key="14">
    <source>
        <dbReference type="PIRSR" id="PIRSR006769-1"/>
    </source>
</evidence>
<feature type="binding site" evidence="15">
    <location>
        <position position="221"/>
    </location>
    <ligand>
        <name>NADP(+)</name>
        <dbReference type="ChEBI" id="CHEBI:58349"/>
    </ligand>
</feature>
<evidence type="ECO:0000313" key="17">
    <source>
        <dbReference type="EMBL" id="ALB23397.1"/>
    </source>
</evidence>
<sequence>MSASLAQVDDLDHLGLDQSYMQQALRLAERGRYTTKPNPCVGCVLVKENKVVGEGYHQRAGGPHAEVYALRQAGEHSQGATAYVTLEPCAHIGRTGPCAEALIAAKVSRVVVAMQDPFEQVAGQGIEKLRAAGIRVTVGVCERQARHLNSGFITRVEKKRPWIRIKMAQSLDGRTAMASGESQWITGSESRQDVQRLRARSSAIFTGIGTVLHDNPELKVRPAELGEAFLEQDQPVRVIVDSQLSMPLQAKILKQVDTVLIITSEQQQDSEQARLLSHLGINIAYAPMDSLGKIDLAWCMRLLAEKGINELHVEAGATLAGALMQQGLCDELVVYMATVLLGSQARPLFDLSLTKMSEKVALHLEDLCRFGDDMRLTLKPVV</sequence>
<gene>
    <name evidence="17" type="primary">ribD</name>
    <name evidence="17" type="ORF">KU39_2217</name>
</gene>
<dbReference type="PROSITE" id="PS51747">
    <property type="entry name" value="CYT_DCMP_DEAMINASES_2"/>
    <property type="match status" value="1"/>
</dbReference>
<dbReference type="GO" id="GO:0008703">
    <property type="term" value="F:5-amino-6-(5-phosphoribosylamino)uracil reductase activity"/>
    <property type="evidence" value="ECO:0007669"/>
    <property type="project" value="UniProtKB-EC"/>
</dbReference>
<feature type="binding site" evidence="16">
    <location>
        <position position="98"/>
    </location>
    <ligand>
        <name>Zn(2+)</name>
        <dbReference type="ChEBI" id="CHEBI:29105"/>
        <note>catalytic</note>
    </ligand>
</feature>
<reference evidence="17 18" key="1">
    <citation type="journal article" date="2014" name="Genome Announc.">
        <title>Comparative Genome Analysis of Two Isolates of the Fish Pathogen Piscirickettsia salmonis from Different Hosts Reveals Major Differences in Virulence-Associated Secretion Systems.</title>
        <authorList>
            <person name="Bohle H."/>
            <person name="Henriquez P."/>
            <person name="Grothusen H."/>
            <person name="Navas E."/>
            <person name="Sandoval A."/>
            <person name="Bustamante F."/>
            <person name="Bustos P."/>
            <person name="Mancilla M."/>
        </authorList>
    </citation>
    <scope>NUCLEOTIDE SEQUENCE [LARGE SCALE GENOMIC DNA]</scope>
    <source>
        <strain evidence="18">B1-32597</strain>
    </source>
</reference>
<feature type="binding site" evidence="15">
    <location>
        <position position="182"/>
    </location>
    <ligand>
        <name>substrate</name>
    </ligand>
</feature>
<evidence type="ECO:0000256" key="4">
    <source>
        <dbReference type="ARBA" id="ARBA00005259"/>
    </source>
</evidence>
<dbReference type="GO" id="GO:0009231">
    <property type="term" value="P:riboflavin biosynthetic process"/>
    <property type="evidence" value="ECO:0007669"/>
    <property type="project" value="UniProtKB-UniPathway"/>
</dbReference>
<comment type="catalytic activity">
    <reaction evidence="13">
        <text>2,5-diamino-6-hydroxy-4-(5-phosphoribosylamino)-pyrimidine + H2O + H(+) = 5-amino-6-(5-phospho-D-ribosylamino)uracil + NH4(+)</text>
        <dbReference type="Rhea" id="RHEA:21868"/>
        <dbReference type="ChEBI" id="CHEBI:15377"/>
        <dbReference type="ChEBI" id="CHEBI:15378"/>
        <dbReference type="ChEBI" id="CHEBI:28938"/>
        <dbReference type="ChEBI" id="CHEBI:58453"/>
        <dbReference type="ChEBI" id="CHEBI:58614"/>
        <dbReference type="EC" id="3.5.4.26"/>
    </reaction>
</comment>
<dbReference type="CDD" id="cd01284">
    <property type="entry name" value="Riboflavin_deaminase-reductase"/>
    <property type="match status" value="1"/>
</dbReference>
<evidence type="ECO:0000256" key="5">
    <source>
        <dbReference type="ARBA" id="ARBA00007417"/>
    </source>
</evidence>
<comment type="similarity">
    <text evidence="4 13">In the N-terminal section; belongs to the cytidine and deoxycytidylate deaminase family.</text>
</comment>
<dbReference type="EC" id="3.5.4.26" evidence="13"/>
<dbReference type="SUPFAM" id="SSF53927">
    <property type="entry name" value="Cytidine deaminase-like"/>
    <property type="match status" value="1"/>
</dbReference>
<feature type="binding site" evidence="15">
    <location>
        <position position="242"/>
    </location>
    <ligand>
        <name>NADP(+)</name>
        <dbReference type="ChEBI" id="CHEBI:58349"/>
    </ligand>
</feature>
<comment type="pathway">
    <text evidence="2 13">Cofactor biosynthesis; riboflavin biosynthesis; 5-amino-6-(D-ribitylamino)uracil from GTP: step 2/4.</text>
</comment>
<evidence type="ECO:0000256" key="13">
    <source>
        <dbReference type="PIRNR" id="PIRNR006769"/>
    </source>
</evidence>
<dbReference type="InterPro" id="IPR016192">
    <property type="entry name" value="APOBEC/CMP_deaminase_Zn-bd"/>
</dbReference>
<dbReference type="EC" id="1.1.1.193" evidence="13"/>
<comment type="cofactor">
    <cofactor evidence="13 16">
        <name>Zn(2+)</name>
        <dbReference type="ChEBI" id="CHEBI:29105"/>
    </cofactor>
    <text evidence="13 16">Binds 1 zinc ion.</text>
</comment>
<dbReference type="Proteomes" id="UP000029558">
    <property type="component" value="Chromosome"/>
</dbReference>
<keyword evidence="7 13" id="KW-0479">Metal-binding</keyword>
<dbReference type="RefSeq" id="WP_017376524.1">
    <property type="nucleotide sequence ID" value="NZ_CP012508.1"/>
</dbReference>
<comment type="similarity">
    <text evidence="5 13">In the C-terminal section; belongs to the HTP reductase family.</text>
</comment>
<evidence type="ECO:0000256" key="15">
    <source>
        <dbReference type="PIRSR" id="PIRSR006769-2"/>
    </source>
</evidence>
<proteinExistence type="inferred from homology"/>
<dbReference type="Pfam" id="PF00383">
    <property type="entry name" value="dCMP_cyt_deam_1"/>
    <property type="match status" value="1"/>
</dbReference>
<feature type="binding site" evidence="16">
    <location>
        <position position="64"/>
    </location>
    <ligand>
        <name>Zn(2+)</name>
        <dbReference type="ChEBI" id="CHEBI:29105"/>
        <note>catalytic</note>
    </ligand>
</feature>
<comment type="pathway">
    <text evidence="3 13">Cofactor biosynthesis; riboflavin biosynthesis; 5-amino-6-(D-ribitylamino)uracil from GTP: step 3/4.</text>
</comment>